<evidence type="ECO:0000256" key="1">
    <source>
        <dbReference type="SAM" id="SignalP"/>
    </source>
</evidence>
<gene>
    <name evidence="2" type="ORF">CVLEPA_LOCUS17989</name>
</gene>
<dbReference type="Proteomes" id="UP001642483">
    <property type="component" value="Unassembled WGS sequence"/>
</dbReference>
<reference evidence="2 3" key="1">
    <citation type="submission" date="2024-02" db="EMBL/GenBank/DDBJ databases">
        <authorList>
            <person name="Daric V."/>
            <person name="Darras S."/>
        </authorList>
    </citation>
    <scope>NUCLEOTIDE SEQUENCE [LARGE SCALE GENOMIC DNA]</scope>
</reference>
<name>A0ABP0G3I3_CLALP</name>
<evidence type="ECO:0000313" key="2">
    <source>
        <dbReference type="EMBL" id="CAK8686080.1"/>
    </source>
</evidence>
<keyword evidence="1" id="KW-0732">Signal</keyword>
<accession>A0ABP0G3I3</accession>
<evidence type="ECO:0000313" key="3">
    <source>
        <dbReference type="Proteomes" id="UP001642483"/>
    </source>
</evidence>
<feature type="chain" id="PRO_5045315538" evidence="1">
    <location>
        <begin position="23"/>
        <end position="183"/>
    </location>
</feature>
<proteinExistence type="predicted"/>
<feature type="signal peptide" evidence="1">
    <location>
        <begin position="1"/>
        <end position="22"/>
    </location>
</feature>
<keyword evidence="3" id="KW-1185">Reference proteome</keyword>
<dbReference type="EMBL" id="CAWYQH010000101">
    <property type="protein sequence ID" value="CAK8686080.1"/>
    <property type="molecule type" value="Genomic_DNA"/>
</dbReference>
<protein>
    <submittedName>
        <fullName evidence="2">Uncharacterized protein</fullName>
    </submittedName>
</protein>
<sequence>MCFTQGRAVLLVAYLHMLYSDGCYIVDCPGKDYYIGKRILPEMFSAIDKTGSSQDNLLERGIAECLDDHRALISKRCDFYGTKLCCQPDDNNGDITCDVTSSSNEDASEMRGMLEAAEIRMMKLIFQTGTPPGGKYCLKMGICCVEDKCKLDLSCSAVTSSAEEKHSGLPLLLSKLLDGEQTY</sequence>
<comment type="caution">
    <text evidence="2">The sequence shown here is derived from an EMBL/GenBank/DDBJ whole genome shotgun (WGS) entry which is preliminary data.</text>
</comment>
<organism evidence="2 3">
    <name type="scientific">Clavelina lepadiformis</name>
    <name type="common">Light-bulb sea squirt</name>
    <name type="synonym">Ascidia lepadiformis</name>
    <dbReference type="NCBI Taxonomy" id="159417"/>
    <lineage>
        <taxon>Eukaryota</taxon>
        <taxon>Metazoa</taxon>
        <taxon>Chordata</taxon>
        <taxon>Tunicata</taxon>
        <taxon>Ascidiacea</taxon>
        <taxon>Aplousobranchia</taxon>
        <taxon>Clavelinidae</taxon>
        <taxon>Clavelina</taxon>
    </lineage>
</organism>